<sequence>MAAHYDRLSLHQCALADAVYLFRPRGPDPWSHREHPPPTHNPPSIHVYIYGDSSEGAGSAPTTPGEPADYPRPAPPGTEGEHEHEHEHEHAHNEEEVPKKEKKQGHGAHDNERKLRESAQRKAEENRPRKEGWAPGGKHTGGGGRISQPAGKAFGV</sequence>
<accession>A0A4S4M186</accession>
<feature type="compositionally biased region" description="Basic and acidic residues" evidence="1">
    <location>
        <begin position="107"/>
        <end position="132"/>
    </location>
</feature>
<reference evidence="2 3" key="1">
    <citation type="submission" date="2019-02" db="EMBL/GenBank/DDBJ databases">
        <title>Genome sequencing of the rare red list fungi Bondarzewia mesenterica.</title>
        <authorList>
            <person name="Buettner E."/>
            <person name="Kellner H."/>
        </authorList>
    </citation>
    <scope>NUCLEOTIDE SEQUENCE [LARGE SCALE GENOMIC DNA]</scope>
    <source>
        <strain evidence="2 3">DSM 108281</strain>
    </source>
</reference>
<name>A0A4S4M186_9AGAM</name>
<organism evidence="2 3">
    <name type="scientific">Bondarzewia mesenterica</name>
    <dbReference type="NCBI Taxonomy" id="1095465"/>
    <lineage>
        <taxon>Eukaryota</taxon>
        <taxon>Fungi</taxon>
        <taxon>Dikarya</taxon>
        <taxon>Basidiomycota</taxon>
        <taxon>Agaricomycotina</taxon>
        <taxon>Agaricomycetes</taxon>
        <taxon>Russulales</taxon>
        <taxon>Bondarzewiaceae</taxon>
        <taxon>Bondarzewia</taxon>
    </lineage>
</organism>
<dbReference type="EMBL" id="SGPL01000070">
    <property type="protein sequence ID" value="THH18615.1"/>
    <property type="molecule type" value="Genomic_DNA"/>
</dbReference>
<feature type="region of interest" description="Disordered" evidence="1">
    <location>
        <begin position="27"/>
        <end position="156"/>
    </location>
</feature>
<evidence type="ECO:0000313" key="3">
    <source>
        <dbReference type="Proteomes" id="UP000310158"/>
    </source>
</evidence>
<proteinExistence type="predicted"/>
<evidence type="ECO:0000256" key="1">
    <source>
        <dbReference type="SAM" id="MobiDB-lite"/>
    </source>
</evidence>
<dbReference type="Proteomes" id="UP000310158">
    <property type="component" value="Unassembled WGS sequence"/>
</dbReference>
<evidence type="ECO:0000313" key="2">
    <source>
        <dbReference type="EMBL" id="THH18615.1"/>
    </source>
</evidence>
<comment type="caution">
    <text evidence="2">The sequence shown here is derived from an EMBL/GenBank/DDBJ whole genome shotgun (WGS) entry which is preliminary data.</text>
</comment>
<keyword evidence="3" id="KW-1185">Reference proteome</keyword>
<feature type="compositionally biased region" description="Gly residues" evidence="1">
    <location>
        <begin position="134"/>
        <end position="145"/>
    </location>
</feature>
<feature type="compositionally biased region" description="Basic and acidic residues" evidence="1">
    <location>
        <begin position="79"/>
        <end position="99"/>
    </location>
</feature>
<gene>
    <name evidence="2" type="ORF">EW146_g2388</name>
</gene>
<dbReference type="OrthoDB" id="3228420at2759"/>
<dbReference type="AlphaFoldDB" id="A0A4S4M186"/>
<protein>
    <submittedName>
        <fullName evidence="2">Uncharacterized protein</fullName>
    </submittedName>
</protein>